<dbReference type="GO" id="GO:0006629">
    <property type="term" value="P:lipid metabolic process"/>
    <property type="evidence" value="ECO:0007669"/>
    <property type="project" value="TreeGrafter"/>
</dbReference>
<dbReference type="InterPro" id="IPR037460">
    <property type="entry name" value="SEST-like"/>
</dbReference>
<dbReference type="SUPFAM" id="SSF52266">
    <property type="entry name" value="SGNH hydrolase"/>
    <property type="match status" value="1"/>
</dbReference>
<dbReference type="InterPro" id="IPR013830">
    <property type="entry name" value="SGNH_hydro"/>
</dbReference>
<evidence type="ECO:0000313" key="4">
    <source>
        <dbReference type="Proteomes" id="UP000467249"/>
    </source>
</evidence>
<gene>
    <name evidence="3" type="ORF">MANY_46110</name>
</gene>
<protein>
    <submittedName>
        <fullName evidence="3">Hydrolase</fullName>
    </submittedName>
</protein>
<feature type="active site" evidence="1">
    <location>
        <position position="231"/>
    </location>
</feature>
<reference evidence="3 4" key="1">
    <citation type="journal article" date="2019" name="Emerg. Microbes Infect.">
        <title>Comprehensive subspecies identification of 175 nontuberculous mycobacteria species based on 7547 genomic profiles.</title>
        <authorList>
            <person name="Matsumoto Y."/>
            <person name="Kinjo T."/>
            <person name="Motooka D."/>
            <person name="Nabeya D."/>
            <person name="Jung N."/>
            <person name="Uechi K."/>
            <person name="Horii T."/>
            <person name="Iida T."/>
            <person name="Fujita J."/>
            <person name="Nakamura S."/>
        </authorList>
    </citation>
    <scope>NUCLEOTIDE SEQUENCE [LARGE SCALE GENOMIC DNA]</scope>
    <source>
        <strain evidence="3 4">JCM 30275</strain>
    </source>
</reference>
<dbReference type="KEGG" id="many:MANY_46110"/>
<feature type="active site" description="Nucleophile" evidence="1">
    <location>
        <position position="6"/>
    </location>
</feature>
<dbReference type="CDD" id="cd01823">
    <property type="entry name" value="SEST_like"/>
    <property type="match status" value="1"/>
</dbReference>
<dbReference type="Pfam" id="PF13472">
    <property type="entry name" value="Lipase_GDSL_2"/>
    <property type="match status" value="1"/>
</dbReference>
<dbReference type="PANTHER" id="PTHR37981">
    <property type="entry name" value="LIPASE 2"/>
    <property type="match status" value="1"/>
</dbReference>
<dbReference type="PANTHER" id="PTHR37981:SF1">
    <property type="entry name" value="SGNH HYDROLASE-TYPE ESTERASE DOMAIN-CONTAINING PROTEIN"/>
    <property type="match status" value="1"/>
</dbReference>
<dbReference type="EMBL" id="AP022620">
    <property type="protein sequence ID" value="BBZ79274.1"/>
    <property type="molecule type" value="Genomic_DNA"/>
</dbReference>
<evidence type="ECO:0000313" key="3">
    <source>
        <dbReference type="EMBL" id="BBZ79274.1"/>
    </source>
</evidence>
<dbReference type="GO" id="GO:0016788">
    <property type="term" value="F:hydrolase activity, acting on ester bonds"/>
    <property type="evidence" value="ECO:0007669"/>
    <property type="project" value="InterPro"/>
</dbReference>
<evidence type="ECO:0000259" key="2">
    <source>
        <dbReference type="Pfam" id="PF13472"/>
    </source>
</evidence>
<accession>A0A6N4WGN6</accession>
<keyword evidence="3" id="KW-0378">Hydrolase</keyword>
<sequence>MALGSSMAAGPGIKPRAVGSPWAAGRSARNYAHLTAAQLGLDLVDVTYSGATTANILREPQHGAPPQIGVVDGTEDLITVTIGGNDVGYVPLLFAATLPGLLRKLPMVGTALRDLLDPAARGRALDAAGVSLREVGAALRARSPEARILFVDYLTLLPPPGIPAPPLPDHITGLGRYVADRLVQITAQAAQDTGCEVVGAAAASRDHHAWSADPWTVGAGSLLPWRPKPFHPNARGMAAVADLIVARVGQP</sequence>
<dbReference type="AlphaFoldDB" id="A0A6N4WGN6"/>
<feature type="domain" description="SGNH hydrolase-type esterase" evidence="2">
    <location>
        <begin position="2"/>
        <end position="239"/>
    </location>
</feature>
<dbReference type="Gene3D" id="3.40.50.1110">
    <property type="entry name" value="SGNH hydrolase"/>
    <property type="match status" value="1"/>
</dbReference>
<dbReference type="InterPro" id="IPR036514">
    <property type="entry name" value="SGNH_hydro_sf"/>
</dbReference>
<name>A0A6N4WGN6_9MYCO</name>
<keyword evidence="4" id="KW-1185">Reference proteome</keyword>
<evidence type="ECO:0000256" key="1">
    <source>
        <dbReference type="PIRSR" id="PIRSR637460-1"/>
    </source>
</evidence>
<proteinExistence type="predicted"/>
<dbReference type="Proteomes" id="UP000467249">
    <property type="component" value="Chromosome"/>
</dbReference>
<organism evidence="3 4">
    <name type="scientific">Mycolicibacterium anyangense</name>
    <dbReference type="NCBI Taxonomy" id="1431246"/>
    <lineage>
        <taxon>Bacteria</taxon>
        <taxon>Bacillati</taxon>
        <taxon>Actinomycetota</taxon>
        <taxon>Actinomycetes</taxon>
        <taxon>Mycobacteriales</taxon>
        <taxon>Mycobacteriaceae</taxon>
        <taxon>Mycolicibacterium</taxon>
    </lineage>
</organism>